<evidence type="ECO:0000313" key="6">
    <source>
        <dbReference type="Proteomes" id="UP000248916"/>
    </source>
</evidence>
<sequence>MTSCAGLWPPLATPFRADLAIDHDAMRRHAAALLDEGAEGLAILGTTSEANSLTLDERRGVIDDLIAGGIPAAKLLPGTGACAIGDAVDLSRHATAAGAAGVLLLPPFFYKGVPDDGIAEYVSRVIEGVGDDRLRIYLYHIPQMAGAGWSLDLIGKLRERFPGIIAGLKDSSGDWPGTRAFIETFPDLAIFPASEAVLSDAIPLGAAGCISATANVNAREIAQLLATLMAGGTDAEAQARVTALREAVTRHPLVPSIKAILARRYDDPVWSNLRPPLCALDDAGETRLRAEEAVTAIEGQPA</sequence>
<dbReference type="InterPro" id="IPR002220">
    <property type="entry name" value="DapA-like"/>
</dbReference>
<evidence type="ECO:0000313" key="5">
    <source>
        <dbReference type="EMBL" id="PZX17202.1"/>
    </source>
</evidence>
<feature type="binding site" evidence="4">
    <location>
        <position position="210"/>
    </location>
    <ligand>
        <name>pyruvate</name>
        <dbReference type="ChEBI" id="CHEBI:15361"/>
    </ligand>
</feature>
<dbReference type="EMBL" id="QKZL01000005">
    <property type="protein sequence ID" value="PZX17202.1"/>
    <property type="molecule type" value="Genomic_DNA"/>
</dbReference>
<comment type="similarity">
    <text evidence="2">Belongs to the DapA family.</text>
</comment>
<organism evidence="5 6">
    <name type="scientific">Palleronia aestuarii</name>
    <dbReference type="NCBI Taxonomy" id="568105"/>
    <lineage>
        <taxon>Bacteria</taxon>
        <taxon>Pseudomonadati</taxon>
        <taxon>Pseudomonadota</taxon>
        <taxon>Alphaproteobacteria</taxon>
        <taxon>Rhodobacterales</taxon>
        <taxon>Roseobacteraceae</taxon>
        <taxon>Palleronia</taxon>
    </lineage>
</organism>
<evidence type="ECO:0000256" key="1">
    <source>
        <dbReference type="ARBA" id="ARBA00023239"/>
    </source>
</evidence>
<dbReference type="SMART" id="SM01130">
    <property type="entry name" value="DHDPS"/>
    <property type="match status" value="1"/>
</dbReference>
<dbReference type="PIRSF" id="PIRSF001365">
    <property type="entry name" value="DHDPS"/>
    <property type="match status" value="1"/>
</dbReference>
<dbReference type="Pfam" id="PF00701">
    <property type="entry name" value="DHDPS"/>
    <property type="match status" value="1"/>
</dbReference>
<dbReference type="InterPro" id="IPR013785">
    <property type="entry name" value="Aldolase_TIM"/>
</dbReference>
<dbReference type="GO" id="GO:0008840">
    <property type="term" value="F:4-hydroxy-tetrahydrodipicolinate synthase activity"/>
    <property type="evidence" value="ECO:0007669"/>
    <property type="project" value="TreeGrafter"/>
</dbReference>
<dbReference type="CDD" id="cd00408">
    <property type="entry name" value="DHDPS-like"/>
    <property type="match status" value="1"/>
</dbReference>
<dbReference type="AlphaFoldDB" id="A0A2W7P179"/>
<dbReference type="Proteomes" id="UP000248916">
    <property type="component" value="Unassembled WGS sequence"/>
</dbReference>
<dbReference type="Gene3D" id="3.20.20.70">
    <property type="entry name" value="Aldolase class I"/>
    <property type="match status" value="1"/>
</dbReference>
<dbReference type="OrthoDB" id="9782828at2"/>
<feature type="active site" description="Schiff-base intermediate with substrate" evidence="3">
    <location>
        <position position="169"/>
    </location>
</feature>
<keyword evidence="6" id="KW-1185">Reference proteome</keyword>
<comment type="caution">
    <text evidence="5">The sequence shown here is derived from an EMBL/GenBank/DDBJ whole genome shotgun (WGS) entry which is preliminary data.</text>
</comment>
<reference evidence="5 6" key="1">
    <citation type="submission" date="2018-06" db="EMBL/GenBank/DDBJ databases">
        <title>Genomic Encyclopedia of Archaeal and Bacterial Type Strains, Phase II (KMG-II): from individual species to whole genera.</title>
        <authorList>
            <person name="Goeker M."/>
        </authorList>
    </citation>
    <scope>NUCLEOTIDE SEQUENCE [LARGE SCALE GENOMIC DNA]</scope>
    <source>
        <strain evidence="5 6">DSM 22009</strain>
    </source>
</reference>
<name>A0A2W7P179_9RHOB</name>
<proteinExistence type="inferred from homology"/>
<dbReference type="PRINTS" id="PR00146">
    <property type="entry name" value="DHPICSNTHASE"/>
</dbReference>
<dbReference type="SUPFAM" id="SSF51569">
    <property type="entry name" value="Aldolase"/>
    <property type="match status" value="1"/>
</dbReference>
<protein>
    <submittedName>
        <fullName evidence="5">4-hydroxy-tetrahydrodipicolinate synthase</fullName>
    </submittedName>
</protein>
<dbReference type="RefSeq" id="WP_111536968.1">
    <property type="nucleotide sequence ID" value="NZ_QKZL01000005.1"/>
</dbReference>
<evidence type="ECO:0000256" key="4">
    <source>
        <dbReference type="PIRSR" id="PIRSR001365-2"/>
    </source>
</evidence>
<feature type="binding site" evidence="4">
    <location>
        <position position="47"/>
    </location>
    <ligand>
        <name>pyruvate</name>
        <dbReference type="ChEBI" id="CHEBI:15361"/>
    </ligand>
</feature>
<dbReference type="PANTHER" id="PTHR12128">
    <property type="entry name" value="DIHYDRODIPICOLINATE SYNTHASE"/>
    <property type="match status" value="1"/>
</dbReference>
<keyword evidence="1 2" id="KW-0456">Lyase</keyword>
<evidence type="ECO:0000256" key="2">
    <source>
        <dbReference type="PIRNR" id="PIRNR001365"/>
    </source>
</evidence>
<dbReference type="PANTHER" id="PTHR12128:SF67">
    <property type="entry name" value="BLR3884 PROTEIN"/>
    <property type="match status" value="1"/>
</dbReference>
<accession>A0A2W7P179</accession>
<evidence type="ECO:0000256" key="3">
    <source>
        <dbReference type="PIRSR" id="PIRSR001365-1"/>
    </source>
</evidence>
<feature type="active site" description="Proton donor/acceptor" evidence="3">
    <location>
        <position position="139"/>
    </location>
</feature>
<gene>
    <name evidence="5" type="ORF">LX81_01834</name>
</gene>